<sequence>MIEICGELDVRTMISLPLLFVMVALSGAAAKGQDQVPVEGLVRSMVELKRVSDTCESFVQGSPKSQLSEIDAYFAMLNQPIPEPVDEETKSAIAKLIKQHAAYLCSQKLNRAQRDYYMAAAAYMEKKPEQWPAAPMVQFPQWCQEADCGDYR</sequence>
<keyword evidence="2" id="KW-1185">Reference proteome</keyword>
<reference evidence="1 2" key="1">
    <citation type="submission" date="2020-06" db="EMBL/GenBank/DDBJ databases">
        <title>Genome sequence of Rhizobium sp strain ADMK78.</title>
        <authorList>
            <person name="Rahi P."/>
        </authorList>
    </citation>
    <scope>NUCLEOTIDE SEQUENCE [LARGE SCALE GENOMIC DNA]</scope>
    <source>
        <strain evidence="1 2">ADMK78</strain>
    </source>
</reference>
<gene>
    <name evidence="1" type="ORF">FE840_016585</name>
</gene>
<proteinExistence type="predicted"/>
<dbReference type="Proteomes" id="UP000308530">
    <property type="component" value="Chromosome"/>
</dbReference>
<organism evidence="1 2">
    <name type="scientific">Peteryoungia desertarenae</name>
    <dbReference type="NCBI Taxonomy" id="1813451"/>
    <lineage>
        <taxon>Bacteria</taxon>
        <taxon>Pseudomonadati</taxon>
        <taxon>Pseudomonadota</taxon>
        <taxon>Alphaproteobacteria</taxon>
        <taxon>Hyphomicrobiales</taxon>
        <taxon>Rhizobiaceae</taxon>
        <taxon>Peteryoungia</taxon>
    </lineage>
</organism>
<evidence type="ECO:0000313" key="1">
    <source>
        <dbReference type="EMBL" id="QLF71035.1"/>
    </source>
</evidence>
<protein>
    <submittedName>
        <fullName evidence="1">Uncharacterized protein</fullName>
    </submittedName>
</protein>
<accession>A0ABX6QS85</accession>
<dbReference type="RefSeq" id="WP_138287728.1">
    <property type="nucleotide sequence ID" value="NZ_CP058350.1"/>
</dbReference>
<dbReference type="EMBL" id="CP058350">
    <property type="protein sequence ID" value="QLF71035.1"/>
    <property type="molecule type" value="Genomic_DNA"/>
</dbReference>
<evidence type="ECO:0000313" key="2">
    <source>
        <dbReference type="Proteomes" id="UP000308530"/>
    </source>
</evidence>
<name>A0ABX6QS85_9HYPH</name>